<dbReference type="GO" id="GO:0031241">
    <property type="term" value="C:periplasmic side of cell outer membrane"/>
    <property type="evidence" value="ECO:0007669"/>
    <property type="project" value="TreeGrafter"/>
</dbReference>
<evidence type="ECO:0000256" key="1">
    <source>
        <dbReference type="ARBA" id="ARBA00022729"/>
    </source>
</evidence>
<dbReference type="STRING" id="435908.IDSA_00350"/>
<keyword evidence="4" id="KW-0472">Membrane</keyword>
<name>A0A094IU65_9GAMM</name>
<evidence type="ECO:0008006" key="11">
    <source>
        <dbReference type="Google" id="ProtNLM"/>
    </source>
</evidence>
<evidence type="ECO:0000256" key="8">
    <source>
        <dbReference type="SAM" id="MobiDB-lite"/>
    </source>
</evidence>
<dbReference type="AlphaFoldDB" id="A0A094IU65"/>
<dbReference type="GO" id="GO:0008360">
    <property type="term" value="P:regulation of cell shape"/>
    <property type="evidence" value="ECO:0007669"/>
    <property type="project" value="UniProtKB-KW"/>
</dbReference>
<keyword evidence="2" id="KW-0133">Cell shape</keyword>
<dbReference type="Pfam" id="PF04348">
    <property type="entry name" value="LppC"/>
    <property type="match status" value="1"/>
</dbReference>
<evidence type="ECO:0000313" key="9">
    <source>
        <dbReference type="EMBL" id="KFZ31225.1"/>
    </source>
</evidence>
<dbReference type="InterPro" id="IPR028082">
    <property type="entry name" value="Peripla_BP_I"/>
</dbReference>
<comment type="caution">
    <text evidence="9">The sequence shown here is derived from an EMBL/GenBank/DDBJ whole genome shotgun (WGS) entry which is preliminary data.</text>
</comment>
<evidence type="ECO:0000256" key="7">
    <source>
        <dbReference type="ARBA" id="ARBA00023288"/>
    </source>
</evidence>
<dbReference type="PANTHER" id="PTHR38038:SF1">
    <property type="entry name" value="PENICILLIN-BINDING PROTEIN ACTIVATOR LPOA"/>
    <property type="match status" value="1"/>
</dbReference>
<evidence type="ECO:0000256" key="4">
    <source>
        <dbReference type="ARBA" id="ARBA00023136"/>
    </source>
</evidence>
<evidence type="ECO:0000256" key="6">
    <source>
        <dbReference type="ARBA" id="ARBA00023237"/>
    </source>
</evidence>
<evidence type="ECO:0000256" key="5">
    <source>
        <dbReference type="ARBA" id="ARBA00023139"/>
    </source>
</evidence>
<dbReference type="Gene3D" id="1.25.40.10">
    <property type="entry name" value="Tetratricopeptide repeat domain"/>
    <property type="match status" value="1"/>
</dbReference>
<evidence type="ECO:0000313" key="10">
    <source>
        <dbReference type="Proteomes" id="UP000054363"/>
    </source>
</evidence>
<dbReference type="eggNOG" id="COG3107">
    <property type="taxonomic scope" value="Bacteria"/>
</dbReference>
<dbReference type="GO" id="GO:0030234">
    <property type="term" value="F:enzyme regulator activity"/>
    <property type="evidence" value="ECO:0007669"/>
    <property type="project" value="TreeGrafter"/>
</dbReference>
<dbReference type="PROSITE" id="PS51257">
    <property type="entry name" value="PROKAR_LIPOPROTEIN"/>
    <property type="match status" value="1"/>
</dbReference>
<dbReference type="GO" id="GO:0009252">
    <property type="term" value="P:peptidoglycan biosynthetic process"/>
    <property type="evidence" value="ECO:0007669"/>
    <property type="project" value="UniProtKB-KW"/>
</dbReference>
<dbReference type="PANTHER" id="PTHR38038">
    <property type="entry name" value="PENICILLIN-BINDING PROTEIN ACTIVATOR LPOA"/>
    <property type="match status" value="1"/>
</dbReference>
<proteinExistence type="predicted"/>
<keyword evidence="3" id="KW-0573">Peptidoglycan synthesis</keyword>
<keyword evidence="1" id="KW-0732">Signal</keyword>
<dbReference type="CDD" id="cd06339">
    <property type="entry name" value="PBP1_YraM_LppC_lipoprotein-like"/>
    <property type="match status" value="1"/>
</dbReference>
<gene>
    <name evidence="9" type="ORF">IDSA_00350</name>
</gene>
<dbReference type="RefSeq" id="WP_034773380.1">
    <property type="nucleotide sequence ID" value="NZ_JPER01000001.1"/>
</dbReference>
<feature type="compositionally biased region" description="Basic and acidic residues" evidence="8">
    <location>
        <begin position="26"/>
        <end position="51"/>
    </location>
</feature>
<dbReference type="InterPro" id="IPR011990">
    <property type="entry name" value="TPR-like_helical_dom_sf"/>
</dbReference>
<keyword evidence="5" id="KW-0564">Palmitate</keyword>
<dbReference type="Gene3D" id="3.40.50.2300">
    <property type="match status" value="2"/>
</dbReference>
<dbReference type="SUPFAM" id="SSF53822">
    <property type="entry name" value="Periplasmic binding protein-like I"/>
    <property type="match status" value="1"/>
</dbReference>
<accession>A0A094IU65</accession>
<keyword evidence="7" id="KW-0449">Lipoprotein</keyword>
<dbReference type="EMBL" id="JPER01000001">
    <property type="protein sequence ID" value="KFZ31225.1"/>
    <property type="molecule type" value="Genomic_DNA"/>
</dbReference>
<sequence length="612" mass="69027">MDAIVPKKLLLCIVILGLAGCAAGPRDSDDRVQDDRVADHEAPRAEDRARADANELLRKARQAEGNRRTDLLLEAVDALQYEQRWQASAAVLSQLEPLVTANQLTRTQLHGYTLFRAQFAAHQQQWQQVDALLAPLLAPGLTETYAVATLELARQSHIARRNWTQAANYQLRLIANDQAVEDVEAIWQLLSRVTDPAELQVPSDKTAVGWQRLLRAVHMGLREPTEVTTRLQRWQAEFSDHPAQIIARRFTDVSIPAVDRRAVILLPLTGQYREQGQAVLDGMVMRLSQQQRLRIEAIDTNQLNFADLPELLRAETTHLLIGPLLKENIAKVDPTYLPDKLLWLTLNEPPPSLLGSDPMRLYFALDGETELRQAVNFMVAQGYKKPLILAPDNSRGQQQISLFTNTWQNHYPSISVAHGRYKTPEDMKAVVQEQLGVASSEARIQEVKIAAGKIIVDATPRSRGDIDAIYLVGGIEHTRLLKPFIDVNIAPFMQTIPVYANSASHTLANQVSENDLDNVRFTDAPWLLPDHPQHETLERILTLRRNWSYDLARLAAFGHDSMLFAERAPWIEMVPGFTMDGLTGTLSVRDQRIHRRLSWARFDGHRVVPFSD</sequence>
<organism evidence="9 10">
    <name type="scientific">Pseudidiomarina salinarum</name>
    <dbReference type="NCBI Taxonomy" id="435908"/>
    <lineage>
        <taxon>Bacteria</taxon>
        <taxon>Pseudomonadati</taxon>
        <taxon>Pseudomonadota</taxon>
        <taxon>Gammaproteobacteria</taxon>
        <taxon>Alteromonadales</taxon>
        <taxon>Idiomarinaceae</taxon>
        <taxon>Pseudidiomarina</taxon>
    </lineage>
</organism>
<evidence type="ECO:0000256" key="3">
    <source>
        <dbReference type="ARBA" id="ARBA00022984"/>
    </source>
</evidence>
<dbReference type="InterPro" id="IPR007443">
    <property type="entry name" value="LpoA"/>
</dbReference>
<keyword evidence="6" id="KW-0998">Cell outer membrane</keyword>
<dbReference type="Proteomes" id="UP000054363">
    <property type="component" value="Unassembled WGS sequence"/>
</dbReference>
<protein>
    <recommendedName>
        <fullName evidence="11">Penicillin-binding protein activator</fullName>
    </recommendedName>
</protein>
<evidence type="ECO:0000256" key="2">
    <source>
        <dbReference type="ARBA" id="ARBA00022960"/>
    </source>
</evidence>
<feature type="region of interest" description="Disordered" evidence="8">
    <location>
        <begin position="24"/>
        <end position="51"/>
    </location>
</feature>
<keyword evidence="10" id="KW-1185">Reference proteome</keyword>
<dbReference type="Gene3D" id="1.25.40.650">
    <property type="match status" value="1"/>
</dbReference>
<dbReference type="OrthoDB" id="6708821at2"/>
<reference evidence="9 10" key="1">
    <citation type="submission" date="2014-06" db="EMBL/GenBank/DDBJ databases">
        <title>The draft genome sequence of Idiomarina salinarum ISL-52.</title>
        <authorList>
            <person name="Du J."/>
            <person name="Shao Z."/>
        </authorList>
    </citation>
    <scope>NUCLEOTIDE SEQUENCE [LARGE SCALE GENOMIC DNA]</scope>
    <source>
        <strain evidence="9 10">ISL-52</strain>
    </source>
</reference>